<dbReference type="GO" id="GO:0008270">
    <property type="term" value="F:zinc ion binding"/>
    <property type="evidence" value="ECO:0007669"/>
    <property type="project" value="InterPro"/>
</dbReference>
<dbReference type="Pfam" id="PF00172">
    <property type="entry name" value="Zn_clus"/>
    <property type="match status" value="1"/>
</dbReference>
<evidence type="ECO:0000256" key="3">
    <source>
        <dbReference type="ARBA" id="ARBA00023242"/>
    </source>
</evidence>
<dbReference type="STRING" id="490622.A0A395NSY3"/>
<reference evidence="6 7" key="1">
    <citation type="journal article" date="2018" name="PLoS Pathog.">
        <title>Evolution of structural diversity of trichothecenes, a family of toxins produced by plant pathogenic and entomopathogenic fungi.</title>
        <authorList>
            <person name="Proctor R.H."/>
            <person name="McCormick S.P."/>
            <person name="Kim H.S."/>
            <person name="Cardoza R.E."/>
            <person name="Stanley A.M."/>
            <person name="Lindo L."/>
            <person name="Kelly A."/>
            <person name="Brown D.W."/>
            <person name="Lee T."/>
            <person name="Vaughan M.M."/>
            <person name="Alexander N.J."/>
            <person name="Busman M."/>
            <person name="Gutierrez S."/>
        </authorList>
    </citation>
    <scope>NUCLEOTIDE SEQUENCE [LARGE SCALE GENOMIC DNA]</scope>
    <source>
        <strain evidence="6 7">IBT 40837</strain>
    </source>
</reference>
<sequence>MSGPISAAPAGGDDSEGQQPSRDNRDSAENNDDEPTRLACSECRRRKQRCNKTWPCRHCSARGIEGECNFVSILDVEPTEESRARIAEATNGVAFSTAISEEVNNGDNDEPRLEQLGYSHALVDHFLKVVNNHPYILHPTAFKREYEQWRDDRDNQRPVGSQWTSLLFMVCACAARRSDDALRGALEADQGRAIHDLSVAYHHASHSLYLASYRARRDLHSLQQALLSCFWYQSEDRHSECRSSLDHAFYVIKELGIHSEAMAPPTSDYETEMRRRAWAIFRVWDWQMVDRLQQSPIVQPGEYDDVQLPGFQLDGDLKEFHPSPGLCVALQWKLMRGLGNKFGWPCTLDTHRKVVEHKEMVEQWIQRLPPYLAVDNPDTSLYYSCPLFYWQQCSLSVMSQSMVWKGLRPYLVKSLSSSSHVAELQLKHYGVDYSFKYLTRLLQYLKFVFPNDTSRLHTMIFFIFDVAAVMCSTLLHENDLCEQLRGTCLGTIALSVGVLKTLYPYAPVAGQAHGILNRIYEKVHWEFFKQVVHRMKRQRTGAAPSGASPFQTPYASARNGVRYFRSYLGIPESDVLPQPQVSGVIPPPPANNRAASVPSLTHVAHARETVSAGMQVGGPFDMPQWDDGDAGLADLPCLSSSATDVDENDLVSTPVDMSEAVEFLSDVVSPTEDDVVIMMGSWDYSLINLDPESLFPL</sequence>
<dbReference type="PROSITE" id="PS50048">
    <property type="entry name" value="ZN2_CY6_FUNGAL_2"/>
    <property type="match status" value="1"/>
</dbReference>
<evidence type="ECO:0000313" key="6">
    <source>
        <dbReference type="EMBL" id="RFU79182.1"/>
    </source>
</evidence>
<evidence type="ECO:0000256" key="2">
    <source>
        <dbReference type="ARBA" id="ARBA00022723"/>
    </source>
</evidence>
<dbReference type="GO" id="GO:0005634">
    <property type="term" value="C:nucleus"/>
    <property type="evidence" value="ECO:0007669"/>
    <property type="project" value="UniProtKB-SubCell"/>
</dbReference>
<dbReference type="InterPro" id="IPR007219">
    <property type="entry name" value="XnlR_reg_dom"/>
</dbReference>
<proteinExistence type="predicted"/>
<keyword evidence="3" id="KW-0539">Nucleus</keyword>
<dbReference type="InterPro" id="IPR036864">
    <property type="entry name" value="Zn2-C6_fun-type_DNA-bd_sf"/>
</dbReference>
<evidence type="ECO:0000256" key="4">
    <source>
        <dbReference type="SAM" id="MobiDB-lite"/>
    </source>
</evidence>
<dbReference type="CDD" id="cd12148">
    <property type="entry name" value="fungal_TF_MHR"/>
    <property type="match status" value="1"/>
</dbReference>
<evidence type="ECO:0000259" key="5">
    <source>
        <dbReference type="PROSITE" id="PS50048"/>
    </source>
</evidence>
<dbReference type="SUPFAM" id="SSF57701">
    <property type="entry name" value="Zn2/Cys6 DNA-binding domain"/>
    <property type="match status" value="1"/>
</dbReference>
<dbReference type="Pfam" id="PF04082">
    <property type="entry name" value="Fungal_trans"/>
    <property type="match status" value="1"/>
</dbReference>
<dbReference type="OrthoDB" id="5344325at2759"/>
<dbReference type="InterPro" id="IPR050613">
    <property type="entry name" value="Sec_Metabolite_Reg"/>
</dbReference>
<feature type="domain" description="Zn(2)-C6 fungal-type" evidence="5">
    <location>
        <begin position="39"/>
        <end position="70"/>
    </location>
</feature>
<dbReference type="EMBL" id="PXOA01000172">
    <property type="protein sequence ID" value="RFU79182.1"/>
    <property type="molecule type" value="Genomic_DNA"/>
</dbReference>
<keyword evidence="7" id="KW-1185">Reference proteome</keyword>
<accession>A0A395NSY3</accession>
<comment type="subcellular location">
    <subcellularLocation>
        <location evidence="1">Nucleus</location>
    </subcellularLocation>
</comment>
<feature type="region of interest" description="Disordered" evidence="4">
    <location>
        <begin position="1"/>
        <end position="35"/>
    </location>
</feature>
<dbReference type="PROSITE" id="PS00463">
    <property type="entry name" value="ZN2_CY6_FUNGAL_1"/>
    <property type="match status" value="1"/>
</dbReference>
<comment type="caution">
    <text evidence="6">The sequence shown here is derived from an EMBL/GenBank/DDBJ whole genome shotgun (WGS) entry which is preliminary data.</text>
</comment>
<gene>
    <name evidence="6" type="ORF">TARUN_3038</name>
</gene>
<evidence type="ECO:0000256" key="1">
    <source>
        <dbReference type="ARBA" id="ARBA00004123"/>
    </source>
</evidence>
<evidence type="ECO:0000313" key="7">
    <source>
        <dbReference type="Proteomes" id="UP000266272"/>
    </source>
</evidence>
<keyword evidence="2" id="KW-0479">Metal-binding</keyword>
<dbReference type="GO" id="GO:0000981">
    <property type="term" value="F:DNA-binding transcription factor activity, RNA polymerase II-specific"/>
    <property type="evidence" value="ECO:0007669"/>
    <property type="project" value="InterPro"/>
</dbReference>
<dbReference type="PANTHER" id="PTHR31001">
    <property type="entry name" value="UNCHARACTERIZED TRANSCRIPTIONAL REGULATORY PROTEIN"/>
    <property type="match status" value="1"/>
</dbReference>
<dbReference type="CDD" id="cd00067">
    <property type="entry name" value="GAL4"/>
    <property type="match status" value="1"/>
</dbReference>
<dbReference type="Proteomes" id="UP000266272">
    <property type="component" value="Unassembled WGS sequence"/>
</dbReference>
<dbReference type="InterPro" id="IPR001138">
    <property type="entry name" value="Zn2Cys6_DnaBD"/>
</dbReference>
<protein>
    <submittedName>
        <fullName evidence="6">Fungal specific transcription factor</fullName>
    </submittedName>
</protein>
<organism evidence="6 7">
    <name type="scientific">Trichoderma arundinaceum</name>
    <dbReference type="NCBI Taxonomy" id="490622"/>
    <lineage>
        <taxon>Eukaryota</taxon>
        <taxon>Fungi</taxon>
        <taxon>Dikarya</taxon>
        <taxon>Ascomycota</taxon>
        <taxon>Pezizomycotina</taxon>
        <taxon>Sordariomycetes</taxon>
        <taxon>Hypocreomycetidae</taxon>
        <taxon>Hypocreales</taxon>
        <taxon>Hypocreaceae</taxon>
        <taxon>Trichoderma</taxon>
    </lineage>
</organism>
<dbReference type="PANTHER" id="PTHR31001:SF87">
    <property type="entry name" value="COL-21"/>
    <property type="match status" value="1"/>
</dbReference>
<dbReference type="SMART" id="SM00066">
    <property type="entry name" value="GAL4"/>
    <property type="match status" value="1"/>
</dbReference>
<dbReference type="Gene3D" id="4.10.240.10">
    <property type="entry name" value="Zn(2)-C6 fungal-type DNA-binding domain"/>
    <property type="match status" value="1"/>
</dbReference>
<name>A0A395NSY3_TRIAR</name>
<dbReference type="AlphaFoldDB" id="A0A395NSY3"/>